<dbReference type="EMBL" id="HACM01003279">
    <property type="protein sequence ID" value="CRZ03721.1"/>
    <property type="molecule type" value="Transcribed_RNA"/>
</dbReference>
<protein>
    <submittedName>
        <fullName evidence="1">Uncharacterized protein</fullName>
    </submittedName>
</protein>
<organism evidence="1">
    <name type="scientific">Spongospora subterranea</name>
    <dbReference type="NCBI Taxonomy" id="70186"/>
    <lineage>
        <taxon>Eukaryota</taxon>
        <taxon>Sar</taxon>
        <taxon>Rhizaria</taxon>
        <taxon>Endomyxa</taxon>
        <taxon>Phytomyxea</taxon>
        <taxon>Plasmodiophorida</taxon>
        <taxon>Plasmodiophoridae</taxon>
        <taxon>Spongospora</taxon>
    </lineage>
</organism>
<sequence length="106" mass="12472">MDQNPPVPSLFLSFLCFRQSRKNSNLAMVFPCYKLHCSSTTPEYRYAKFHENFPPRAIFSVFPMCHKIHSETDTQPLLANNYNTNKYNTNGSYKLLICFQKKIRKL</sequence>
<name>A0A0H5QQH1_9EUKA</name>
<evidence type="ECO:0000313" key="1">
    <source>
        <dbReference type="EMBL" id="CRZ03721.1"/>
    </source>
</evidence>
<dbReference type="AlphaFoldDB" id="A0A0H5QQH1"/>
<reference evidence="1" key="1">
    <citation type="submission" date="2015-04" db="EMBL/GenBank/DDBJ databases">
        <title>The genome sequence of the plant pathogenic Rhizarian Plasmodiophora brassicae reveals insights in its biotrophic life cycle and the origin of chitin synthesis.</title>
        <authorList>
            <person name="Schwelm A."/>
            <person name="Fogelqvist J."/>
            <person name="Knaust A."/>
            <person name="Julke S."/>
            <person name="Lilja T."/>
            <person name="Dhandapani V."/>
            <person name="Bonilla-Rosso G."/>
            <person name="Karlsson M."/>
            <person name="Shevchenko A."/>
            <person name="Choi S.R."/>
            <person name="Kim H.G."/>
            <person name="Park J.Y."/>
            <person name="Lim Y.P."/>
            <person name="Ludwig-Muller J."/>
            <person name="Dixelius C."/>
        </authorList>
    </citation>
    <scope>NUCLEOTIDE SEQUENCE</scope>
    <source>
        <tissue evidence="1">Potato root galls</tissue>
    </source>
</reference>
<proteinExistence type="predicted"/>
<feature type="non-terminal residue" evidence="1">
    <location>
        <position position="106"/>
    </location>
</feature>
<accession>A0A0H5QQH1</accession>